<evidence type="ECO:0000313" key="12">
    <source>
        <dbReference type="EMBL" id="CAF0836388.1"/>
    </source>
</evidence>
<gene>
    <name evidence="12" type="ORF">GPM918_LOCUS5328</name>
    <name evidence="13" type="ORF">SRO942_LOCUS5328</name>
</gene>
<keyword evidence="4 10" id="KW-0812">Transmembrane</keyword>
<dbReference type="Proteomes" id="UP000681722">
    <property type="component" value="Unassembled WGS sequence"/>
</dbReference>
<comment type="subcellular location">
    <subcellularLocation>
        <location evidence="1">Membrane</location>
        <topology evidence="1">Multi-pass membrane protein</topology>
    </subcellularLocation>
</comment>
<feature type="non-terminal residue" evidence="12">
    <location>
        <position position="1"/>
    </location>
</feature>
<evidence type="ECO:0000256" key="2">
    <source>
        <dbReference type="ARBA" id="ARBA00005814"/>
    </source>
</evidence>
<dbReference type="InterPro" id="IPR013525">
    <property type="entry name" value="ABC2_TM"/>
</dbReference>
<evidence type="ECO:0000256" key="7">
    <source>
        <dbReference type="ARBA" id="ARBA00022989"/>
    </source>
</evidence>
<keyword evidence="14" id="KW-1185">Reference proteome</keyword>
<dbReference type="Pfam" id="PF01061">
    <property type="entry name" value="ABC2_membrane"/>
    <property type="match status" value="1"/>
</dbReference>
<dbReference type="GO" id="GO:0140359">
    <property type="term" value="F:ABC-type transporter activity"/>
    <property type="evidence" value="ECO:0007669"/>
    <property type="project" value="InterPro"/>
</dbReference>
<keyword evidence="8 10" id="KW-0472">Membrane</keyword>
<keyword evidence="3" id="KW-0813">Transport</keyword>
<evidence type="ECO:0000256" key="9">
    <source>
        <dbReference type="SAM" id="MobiDB-lite"/>
    </source>
</evidence>
<dbReference type="Pfam" id="PF00005">
    <property type="entry name" value="ABC_tran"/>
    <property type="match status" value="1"/>
</dbReference>
<evidence type="ECO:0000256" key="5">
    <source>
        <dbReference type="ARBA" id="ARBA00022741"/>
    </source>
</evidence>
<comment type="caution">
    <text evidence="12">The sequence shown here is derived from an EMBL/GenBank/DDBJ whole genome shotgun (WGS) entry which is preliminary data.</text>
</comment>
<dbReference type="InterPro" id="IPR027417">
    <property type="entry name" value="P-loop_NTPase"/>
</dbReference>
<evidence type="ECO:0000256" key="10">
    <source>
        <dbReference type="SAM" id="Phobius"/>
    </source>
</evidence>
<dbReference type="PANTHER" id="PTHR19241">
    <property type="entry name" value="ATP-BINDING CASSETTE TRANSPORTER"/>
    <property type="match status" value="1"/>
</dbReference>
<sequence length="649" mass="73389">TEIQQQQQQHNSADTINVSEFDESVNQGGLPRPSWELPLAYDISDNADSIRSNGPSVAKKVVKYNSQQLQRKSIITATSPTGSSKSTFLDILAGRKDTHGLEGVVRINGELQPADFKYRSGYVVQEDVILGTLTVRENLAFSAALRLPSCINAKQRAKRVEQVLTELELIKCADTKVGTEFIRGVSGGEKRRCNIGMELVLSPSILFLDEPTTGLDSSTACSVMRSLHDLSHRGRTVVFSIHQPRYSIFKLFHTIMLLSSGRVVYHGRSSEILPYFESIGYKCEQYDNPADFILDVTQGNTLSSTSDPHRSTPTDEFADDSTMNNHLRLTEILANHYRHSNIYSTNMLIVTKFQHLLKSSTNSLHPISAIPSRPFLREFWFILQRMLKNSIRNPLSILIQIISTIFMALLVGFIYFRVDSTTTSGKNNRFGAIFFIAMYLVFGNLSAIELFLKERILFIHERVSGYYRVSTYFIAKLVCDLLPMRVIPSFLFTVVVYFMVGLQNRFDKFFMFLLTTCLTMFCGCALCFAVSASTNNVGLANIAVGICYVIMTLFGGYFVDLATVTKVLSWLKYISIFRYALNSFSINEFKDLTLCMSNNSTQCYKGDIYLTERNIESQTQWDLWSNSFALGCIASILFIITYLQLRFVR</sequence>
<dbReference type="PROSITE" id="PS50893">
    <property type="entry name" value="ABC_TRANSPORTER_2"/>
    <property type="match status" value="1"/>
</dbReference>
<dbReference type="InterPro" id="IPR003439">
    <property type="entry name" value="ABC_transporter-like_ATP-bd"/>
</dbReference>
<evidence type="ECO:0000313" key="13">
    <source>
        <dbReference type="EMBL" id="CAF3623597.1"/>
    </source>
</evidence>
<feature type="transmembrane region" description="Helical" evidence="10">
    <location>
        <begin position="623"/>
        <end position="643"/>
    </location>
</feature>
<dbReference type="GO" id="GO:0005524">
    <property type="term" value="F:ATP binding"/>
    <property type="evidence" value="ECO:0007669"/>
    <property type="project" value="UniProtKB-KW"/>
</dbReference>
<dbReference type="Proteomes" id="UP000663829">
    <property type="component" value="Unassembled WGS sequence"/>
</dbReference>
<proteinExistence type="inferred from homology"/>
<dbReference type="GO" id="GO:0008514">
    <property type="term" value="F:organic anion transmembrane transporter activity"/>
    <property type="evidence" value="ECO:0007669"/>
    <property type="project" value="UniProtKB-ARBA"/>
</dbReference>
<reference evidence="12" key="1">
    <citation type="submission" date="2021-02" db="EMBL/GenBank/DDBJ databases">
        <authorList>
            <person name="Nowell W R."/>
        </authorList>
    </citation>
    <scope>NUCLEOTIDE SEQUENCE</scope>
</reference>
<accession>A0A813VE48</accession>
<name>A0A813VE48_9BILA</name>
<dbReference type="EMBL" id="CAJOBC010000766">
    <property type="protein sequence ID" value="CAF3623597.1"/>
    <property type="molecule type" value="Genomic_DNA"/>
</dbReference>
<dbReference type="EMBL" id="CAJNOQ010000766">
    <property type="protein sequence ID" value="CAF0836388.1"/>
    <property type="molecule type" value="Genomic_DNA"/>
</dbReference>
<dbReference type="AlphaFoldDB" id="A0A813VE48"/>
<protein>
    <recommendedName>
        <fullName evidence="11">ABC transporter domain-containing protein</fullName>
    </recommendedName>
</protein>
<keyword evidence="5" id="KW-0547">Nucleotide-binding</keyword>
<keyword evidence="6" id="KW-0067">ATP-binding</keyword>
<evidence type="ECO:0000259" key="11">
    <source>
        <dbReference type="PROSITE" id="PS50893"/>
    </source>
</evidence>
<feature type="domain" description="ABC transporter" evidence="11">
    <location>
        <begin position="44"/>
        <end position="285"/>
    </location>
</feature>
<dbReference type="Gene3D" id="3.40.50.300">
    <property type="entry name" value="P-loop containing nucleotide triphosphate hydrolases"/>
    <property type="match status" value="1"/>
</dbReference>
<evidence type="ECO:0000256" key="8">
    <source>
        <dbReference type="ARBA" id="ARBA00023136"/>
    </source>
</evidence>
<evidence type="ECO:0000256" key="4">
    <source>
        <dbReference type="ARBA" id="ARBA00022692"/>
    </source>
</evidence>
<feature type="region of interest" description="Disordered" evidence="9">
    <location>
        <begin position="1"/>
        <end position="29"/>
    </location>
</feature>
<feature type="transmembrane region" description="Helical" evidence="10">
    <location>
        <begin position="509"/>
        <end position="530"/>
    </location>
</feature>
<feature type="transmembrane region" description="Helical" evidence="10">
    <location>
        <begin position="430"/>
        <end position="452"/>
    </location>
</feature>
<evidence type="ECO:0000256" key="3">
    <source>
        <dbReference type="ARBA" id="ARBA00022448"/>
    </source>
</evidence>
<evidence type="ECO:0000256" key="1">
    <source>
        <dbReference type="ARBA" id="ARBA00004141"/>
    </source>
</evidence>
<dbReference type="SUPFAM" id="SSF52540">
    <property type="entry name" value="P-loop containing nucleoside triphosphate hydrolases"/>
    <property type="match status" value="1"/>
</dbReference>
<feature type="transmembrane region" description="Helical" evidence="10">
    <location>
        <begin position="537"/>
        <end position="559"/>
    </location>
</feature>
<dbReference type="GO" id="GO:0016887">
    <property type="term" value="F:ATP hydrolysis activity"/>
    <property type="evidence" value="ECO:0007669"/>
    <property type="project" value="InterPro"/>
</dbReference>
<dbReference type="GO" id="GO:0016324">
    <property type="term" value="C:apical plasma membrane"/>
    <property type="evidence" value="ECO:0007669"/>
    <property type="project" value="UniProtKB-ARBA"/>
</dbReference>
<dbReference type="GO" id="GO:0015562">
    <property type="term" value="F:efflux transmembrane transporter activity"/>
    <property type="evidence" value="ECO:0007669"/>
    <property type="project" value="UniProtKB-ARBA"/>
</dbReference>
<comment type="similarity">
    <text evidence="2">Belongs to the ABC transporter superfamily. ABCG family. Eye pigment precursor importer (TC 3.A.1.204) subfamily.</text>
</comment>
<dbReference type="OrthoDB" id="66620at2759"/>
<feature type="compositionally biased region" description="Polar residues" evidence="9">
    <location>
        <begin position="1"/>
        <end position="18"/>
    </location>
</feature>
<dbReference type="SMART" id="SM00382">
    <property type="entry name" value="AAA"/>
    <property type="match status" value="1"/>
</dbReference>
<dbReference type="FunFam" id="3.40.50.300:FF:000622">
    <property type="entry name" value="ATP-binding cassette sub-family G member 2"/>
    <property type="match status" value="1"/>
</dbReference>
<evidence type="ECO:0000313" key="14">
    <source>
        <dbReference type="Proteomes" id="UP000663829"/>
    </source>
</evidence>
<feature type="transmembrane region" description="Helical" evidence="10">
    <location>
        <begin position="395"/>
        <end position="418"/>
    </location>
</feature>
<evidence type="ECO:0000256" key="6">
    <source>
        <dbReference type="ARBA" id="ARBA00022840"/>
    </source>
</evidence>
<organism evidence="12 14">
    <name type="scientific">Didymodactylos carnosus</name>
    <dbReference type="NCBI Taxonomy" id="1234261"/>
    <lineage>
        <taxon>Eukaryota</taxon>
        <taxon>Metazoa</taxon>
        <taxon>Spiralia</taxon>
        <taxon>Gnathifera</taxon>
        <taxon>Rotifera</taxon>
        <taxon>Eurotatoria</taxon>
        <taxon>Bdelloidea</taxon>
        <taxon>Philodinida</taxon>
        <taxon>Philodinidae</taxon>
        <taxon>Didymodactylos</taxon>
    </lineage>
</organism>
<feature type="transmembrane region" description="Helical" evidence="10">
    <location>
        <begin position="473"/>
        <end position="497"/>
    </location>
</feature>
<dbReference type="InterPro" id="IPR003593">
    <property type="entry name" value="AAA+_ATPase"/>
</dbReference>
<keyword evidence="7 10" id="KW-1133">Transmembrane helix</keyword>